<dbReference type="STRING" id="561176.SAMN04488561_1499"/>
<evidence type="ECO:0000256" key="5">
    <source>
        <dbReference type="ARBA" id="ARBA00023136"/>
    </source>
</evidence>
<gene>
    <name evidence="7" type="ORF">SAMN04488561_1499</name>
</gene>
<feature type="transmembrane region" description="Helical" evidence="6">
    <location>
        <begin position="289"/>
        <end position="316"/>
    </location>
</feature>
<evidence type="ECO:0000313" key="8">
    <source>
        <dbReference type="Proteomes" id="UP000181980"/>
    </source>
</evidence>
<keyword evidence="5 6" id="KW-0472">Membrane</keyword>
<dbReference type="Proteomes" id="UP000181980">
    <property type="component" value="Unassembled WGS sequence"/>
</dbReference>
<dbReference type="Pfam" id="PF02653">
    <property type="entry name" value="BPD_transp_2"/>
    <property type="match status" value="1"/>
</dbReference>
<evidence type="ECO:0000256" key="4">
    <source>
        <dbReference type="ARBA" id="ARBA00022989"/>
    </source>
</evidence>
<name>A0A1H5JAK3_9ACTN</name>
<feature type="transmembrane region" description="Helical" evidence="6">
    <location>
        <begin position="62"/>
        <end position="84"/>
    </location>
</feature>
<feature type="transmembrane region" description="Helical" evidence="6">
    <location>
        <begin position="114"/>
        <end position="138"/>
    </location>
</feature>
<feature type="transmembrane region" description="Helical" evidence="6">
    <location>
        <begin position="200"/>
        <end position="219"/>
    </location>
</feature>
<keyword evidence="8" id="KW-1185">Reference proteome</keyword>
<evidence type="ECO:0000256" key="2">
    <source>
        <dbReference type="ARBA" id="ARBA00022475"/>
    </source>
</evidence>
<keyword evidence="3 6" id="KW-0812">Transmembrane</keyword>
<feature type="transmembrane region" description="Helical" evidence="6">
    <location>
        <begin position="249"/>
        <end position="269"/>
    </location>
</feature>
<dbReference type="InterPro" id="IPR001851">
    <property type="entry name" value="ABC_transp_permease"/>
</dbReference>
<dbReference type="AlphaFoldDB" id="A0A1H5JAK3"/>
<dbReference type="GO" id="GO:0005886">
    <property type="term" value="C:plasma membrane"/>
    <property type="evidence" value="ECO:0007669"/>
    <property type="project" value="UniProtKB-SubCell"/>
</dbReference>
<dbReference type="GO" id="GO:0022857">
    <property type="term" value="F:transmembrane transporter activity"/>
    <property type="evidence" value="ECO:0007669"/>
    <property type="project" value="InterPro"/>
</dbReference>
<reference evidence="8" key="1">
    <citation type="submission" date="2016-10" db="EMBL/GenBank/DDBJ databases">
        <authorList>
            <person name="Varghese N."/>
            <person name="Submissions S."/>
        </authorList>
    </citation>
    <scope>NUCLEOTIDE SEQUENCE [LARGE SCALE GENOMIC DNA]</scope>
    <source>
        <strain evidence="8">DSM 45237</strain>
    </source>
</reference>
<feature type="transmembrane region" description="Helical" evidence="6">
    <location>
        <begin position="323"/>
        <end position="343"/>
    </location>
</feature>
<sequence>MNSPVTGDTQPVTATADDAAGQETYRREPRWANQRLGLVVVIGLLIVVFGALKPVFFDERLVMFPLLTDVAIYTVVAMSQMVVLSIGHMNLAVGRMAAFSAMFAGMSFDLWGLPFYLGMVIGLVAGAAVGALAGLVIAMMRVNSFVVTLAMDFTLLGLIPLVYARYTEAAAFTTKPPGMAELRQYSMADVCVGDVCGSPAIPQMLLLTLVAMALVGWLYRRAKLGREILMTGANVRAAELSGIPTARRIVFVHALSGTLAGLAGFMLAVDTGSFKASIGTDFLLPSFLGAILGGTLLVGGVVSIIGAALGTTLVLVIRRGLDLLGIGLESLNIYLGVILLLAVSTERVRSMLFRAGGGTR</sequence>
<feature type="transmembrane region" description="Helical" evidence="6">
    <location>
        <begin position="91"/>
        <end position="108"/>
    </location>
</feature>
<proteinExistence type="predicted"/>
<dbReference type="OrthoDB" id="3676653at2"/>
<comment type="subcellular location">
    <subcellularLocation>
        <location evidence="1">Cell membrane</location>
        <topology evidence="1">Multi-pass membrane protein</topology>
    </subcellularLocation>
</comment>
<dbReference type="EMBL" id="FNUC01000003">
    <property type="protein sequence ID" value="SEE49277.1"/>
    <property type="molecule type" value="Genomic_DNA"/>
</dbReference>
<dbReference type="RefSeq" id="WP_083288557.1">
    <property type="nucleotide sequence ID" value="NZ_FNUC01000003.1"/>
</dbReference>
<dbReference type="PANTHER" id="PTHR32196:SF63">
    <property type="entry name" value="INNER MEMBRANE ABC TRANSPORTER PERMEASE PROTEIN YJFF"/>
    <property type="match status" value="1"/>
</dbReference>
<evidence type="ECO:0000256" key="3">
    <source>
        <dbReference type="ARBA" id="ARBA00022692"/>
    </source>
</evidence>
<dbReference type="CDD" id="cd06579">
    <property type="entry name" value="TM_PBP1_transp_AraH_like"/>
    <property type="match status" value="1"/>
</dbReference>
<evidence type="ECO:0000256" key="6">
    <source>
        <dbReference type="SAM" id="Phobius"/>
    </source>
</evidence>
<accession>A0A1H5JAK3</accession>
<evidence type="ECO:0000313" key="7">
    <source>
        <dbReference type="EMBL" id="SEE49277.1"/>
    </source>
</evidence>
<keyword evidence="2" id="KW-1003">Cell membrane</keyword>
<evidence type="ECO:0000256" key="1">
    <source>
        <dbReference type="ARBA" id="ARBA00004651"/>
    </source>
</evidence>
<dbReference type="PANTHER" id="PTHR32196">
    <property type="entry name" value="ABC TRANSPORTER PERMEASE PROTEIN YPHD-RELATED-RELATED"/>
    <property type="match status" value="1"/>
</dbReference>
<feature type="transmembrane region" description="Helical" evidence="6">
    <location>
        <begin position="36"/>
        <end position="56"/>
    </location>
</feature>
<keyword evidence="4 6" id="KW-1133">Transmembrane helix</keyword>
<feature type="transmembrane region" description="Helical" evidence="6">
    <location>
        <begin position="145"/>
        <end position="166"/>
    </location>
</feature>
<organism evidence="7 8">
    <name type="scientific">Jiangella alba</name>
    <dbReference type="NCBI Taxonomy" id="561176"/>
    <lineage>
        <taxon>Bacteria</taxon>
        <taxon>Bacillati</taxon>
        <taxon>Actinomycetota</taxon>
        <taxon>Actinomycetes</taxon>
        <taxon>Jiangellales</taxon>
        <taxon>Jiangellaceae</taxon>
        <taxon>Jiangella</taxon>
    </lineage>
</organism>
<protein>
    <submittedName>
        <fullName evidence="7">Monosaccharide ABC transporter membrane protein, CUT2 family</fullName>
    </submittedName>
</protein>